<gene>
    <name evidence="1" type="ORF">RRG08_022743</name>
</gene>
<evidence type="ECO:0000313" key="1">
    <source>
        <dbReference type="EMBL" id="KAK3763709.1"/>
    </source>
</evidence>
<dbReference type="AlphaFoldDB" id="A0AAE1DAN1"/>
<name>A0AAE1DAN1_9GAST</name>
<keyword evidence="2" id="KW-1185">Reference proteome</keyword>
<accession>A0AAE1DAN1</accession>
<comment type="caution">
    <text evidence="1">The sequence shown here is derived from an EMBL/GenBank/DDBJ whole genome shotgun (WGS) entry which is preliminary data.</text>
</comment>
<proteinExistence type="predicted"/>
<sequence length="70" mass="7786">MVKSFLGTCDVIRGLPRVWLPFRLLTFLGSPRPYFPKIETDAVHIFALKSPFAIMVSGEFASSKADSILV</sequence>
<reference evidence="1" key="1">
    <citation type="journal article" date="2023" name="G3 (Bethesda)">
        <title>A reference genome for the long-term kleptoplast-retaining sea slug Elysia crispata morphotype clarki.</title>
        <authorList>
            <person name="Eastman K.E."/>
            <person name="Pendleton A.L."/>
            <person name="Shaikh M.A."/>
            <person name="Suttiyut T."/>
            <person name="Ogas R."/>
            <person name="Tomko P."/>
            <person name="Gavelis G."/>
            <person name="Widhalm J.R."/>
            <person name="Wisecaver J.H."/>
        </authorList>
    </citation>
    <scope>NUCLEOTIDE SEQUENCE</scope>
    <source>
        <strain evidence="1">ECLA1</strain>
    </source>
</reference>
<organism evidence="1 2">
    <name type="scientific">Elysia crispata</name>
    <name type="common">lettuce slug</name>
    <dbReference type="NCBI Taxonomy" id="231223"/>
    <lineage>
        <taxon>Eukaryota</taxon>
        <taxon>Metazoa</taxon>
        <taxon>Spiralia</taxon>
        <taxon>Lophotrochozoa</taxon>
        <taxon>Mollusca</taxon>
        <taxon>Gastropoda</taxon>
        <taxon>Heterobranchia</taxon>
        <taxon>Euthyneura</taxon>
        <taxon>Panpulmonata</taxon>
        <taxon>Sacoglossa</taxon>
        <taxon>Placobranchoidea</taxon>
        <taxon>Plakobranchidae</taxon>
        <taxon>Elysia</taxon>
    </lineage>
</organism>
<protein>
    <submittedName>
        <fullName evidence="1">Uncharacterized protein</fullName>
    </submittedName>
</protein>
<dbReference type="EMBL" id="JAWDGP010004513">
    <property type="protein sequence ID" value="KAK3763709.1"/>
    <property type="molecule type" value="Genomic_DNA"/>
</dbReference>
<evidence type="ECO:0000313" key="2">
    <source>
        <dbReference type="Proteomes" id="UP001283361"/>
    </source>
</evidence>
<dbReference type="Proteomes" id="UP001283361">
    <property type="component" value="Unassembled WGS sequence"/>
</dbReference>